<reference evidence="1 2" key="1">
    <citation type="journal article" date="2020" name="Cell">
        <title>Large-Scale Comparative Analyses of Tick Genomes Elucidate Their Genetic Diversity and Vector Capacities.</title>
        <authorList>
            <consortium name="Tick Genome and Microbiome Consortium (TIGMIC)"/>
            <person name="Jia N."/>
            <person name="Wang J."/>
            <person name="Shi W."/>
            <person name="Du L."/>
            <person name="Sun Y."/>
            <person name="Zhan W."/>
            <person name="Jiang J.F."/>
            <person name="Wang Q."/>
            <person name="Zhang B."/>
            <person name="Ji P."/>
            <person name="Bell-Sakyi L."/>
            <person name="Cui X.M."/>
            <person name="Yuan T.T."/>
            <person name="Jiang B.G."/>
            <person name="Yang W.F."/>
            <person name="Lam T.T."/>
            <person name="Chang Q.C."/>
            <person name="Ding S.J."/>
            <person name="Wang X.J."/>
            <person name="Zhu J.G."/>
            <person name="Ruan X.D."/>
            <person name="Zhao L."/>
            <person name="Wei J.T."/>
            <person name="Ye R.Z."/>
            <person name="Que T.C."/>
            <person name="Du C.H."/>
            <person name="Zhou Y.H."/>
            <person name="Cheng J.X."/>
            <person name="Dai P.F."/>
            <person name="Guo W.B."/>
            <person name="Han X.H."/>
            <person name="Huang E.J."/>
            <person name="Li L.F."/>
            <person name="Wei W."/>
            <person name="Gao Y.C."/>
            <person name="Liu J.Z."/>
            <person name="Shao H.Z."/>
            <person name="Wang X."/>
            <person name="Wang C.C."/>
            <person name="Yang T.C."/>
            <person name="Huo Q.B."/>
            <person name="Li W."/>
            <person name="Chen H.Y."/>
            <person name="Chen S.E."/>
            <person name="Zhou L.G."/>
            <person name="Ni X.B."/>
            <person name="Tian J.H."/>
            <person name="Sheng Y."/>
            <person name="Liu T."/>
            <person name="Pan Y.S."/>
            <person name="Xia L.Y."/>
            <person name="Li J."/>
            <person name="Zhao F."/>
            <person name="Cao W.C."/>
        </authorList>
    </citation>
    <scope>NUCLEOTIDE SEQUENCE [LARGE SCALE GENOMIC DNA]</scope>
    <source>
        <strain evidence="1">Iper-2018</strain>
    </source>
</reference>
<organism evidence="1 2">
    <name type="scientific">Ixodes persulcatus</name>
    <name type="common">Taiga tick</name>
    <dbReference type="NCBI Taxonomy" id="34615"/>
    <lineage>
        <taxon>Eukaryota</taxon>
        <taxon>Metazoa</taxon>
        <taxon>Ecdysozoa</taxon>
        <taxon>Arthropoda</taxon>
        <taxon>Chelicerata</taxon>
        <taxon>Arachnida</taxon>
        <taxon>Acari</taxon>
        <taxon>Parasitiformes</taxon>
        <taxon>Ixodida</taxon>
        <taxon>Ixodoidea</taxon>
        <taxon>Ixodidae</taxon>
        <taxon>Ixodinae</taxon>
        <taxon>Ixodes</taxon>
    </lineage>
</organism>
<dbReference type="EMBL" id="JABSTQ010010110">
    <property type="protein sequence ID" value="KAG0423368.1"/>
    <property type="molecule type" value="Genomic_DNA"/>
</dbReference>
<proteinExistence type="predicted"/>
<comment type="caution">
    <text evidence="1">The sequence shown here is derived from an EMBL/GenBank/DDBJ whole genome shotgun (WGS) entry which is preliminary data.</text>
</comment>
<dbReference type="Proteomes" id="UP000805193">
    <property type="component" value="Unassembled WGS sequence"/>
</dbReference>
<accession>A0AC60PS49</accession>
<evidence type="ECO:0000313" key="1">
    <source>
        <dbReference type="EMBL" id="KAG0423368.1"/>
    </source>
</evidence>
<keyword evidence="2" id="KW-1185">Reference proteome</keyword>
<protein>
    <submittedName>
        <fullName evidence="1">Uncharacterized protein</fullName>
    </submittedName>
</protein>
<sequence length="249" mass="27496">MYRFSASATQSNAIKRPQTQLCEDDLVLSLMNLENASDTIEQTHNLLARSGLTSRSKHAGQMQQLMIPPYRSSGDGGNQTWLRCFRGGQTGHTHKTLVNNPKPGCRKTPRTGGGRFQLYAGNAETTVLKVHPSQSPSSCPKDGTFRTAEALCVPGFSHSHDYEIPDACLFAVDLWRPADYGLGPEVLSASAVQADGGRSLAAPHFRGVHSFRVHQLDFLHGQARWYRVLPRRTPLHQGHLKSEVDKLEL</sequence>
<evidence type="ECO:0000313" key="2">
    <source>
        <dbReference type="Proteomes" id="UP000805193"/>
    </source>
</evidence>
<name>A0AC60PS49_IXOPE</name>
<gene>
    <name evidence="1" type="ORF">HPB47_000843</name>
</gene>